<protein>
    <recommendedName>
        <fullName evidence="3">Bacterial sugar transferase domain-containing protein</fullName>
    </recommendedName>
</protein>
<accession>A0A081BXN2</accession>
<name>A0A081BXN2_VECG1</name>
<dbReference type="GO" id="GO:0016780">
    <property type="term" value="F:phosphotransferase activity, for other substituted phosphate groups"/>
    <property type="evidence" value="ECO:0007669"/>
    <property type="project" value="TreeGrafter"/>
</dbReference>
<evidence type="ECO:0000256" key="1">
    <source>
        <dbReference type="ARBA" id="ARBA00006464"/>
    </source>
</evidence>
<evidence type="ECO:0000256" key="2">
    <source>
        <dbReference type="SAM" id="Phobius"/>
    </source>
</evidence>
<dbReference type="InterPro" id="IPR003362">
    <property type="entry name" value="Bact_transf"/>
</dbReference>
<keyword evidence="2" id="KW-0472">Membrane</keyword>
<dbReference type="HOGENOM" id="CLU_024920_1_4_0"/>
<dbReference type="AlphaFoldDB" id="A0A081BXN2"/>
<feature type="transmembrane region" description="Helical" evidence="2">
    <location>
        <begin position="16"/>
        <end position="40"/>
    </location>
</feature>
<dbReference type="PANTHER" id="PTHR30576">
    <property type="entry name" value="COLANIC BIOSYNTHESIS UDP-GLUCOSE LIPID CARRIER TRANSFERASE"/>
    <property type="match status" value="1"/>
</dbReference>
<feature type="domain" description="Bacterial sugar transferase" evidence="3">
    <location>
        <begin position="11"/>
        <end position="204"/>
    </location>
</feature>
<dbReference type="STRING" id="1499967.U27_04051"/>
<gene>
    <name evidence="4" type="ORF">U27_04051</name>
</gene>
<proteinExistence type="inferred from homology"/>
<evidence type="ECO:0000259" key="3">
    <source>
        <dbReference type="Pfam" id="PF02397"/>
    </source>
</evidence>
<dbReference type="eggNOG" id="COG2148">
    <property type="taxonomic scope" value="Bacteria"/>
</dbReference>
<evidence type="ECO:0000313" key="5">
    <source>
        <dbReference type="Proteomes" id="UP000030661"/>
    </source>
</evidence>
<organism evidence="4">
    <name type="scientific">Vecturithrix granuli</name>
    <dbReference type="NCBI Taxonomy" id="1499967"/>
    <lineage>
        <taxon>Bacteria</taxon>
        <taxon>Candidatus Moduliflexota</taxon>
        <taxon>Candidatus Vecturitrichia</taxon>
        <taxon>Candidatus Vecturitrichales</taxon>
        <taxon>Candidatus Vecturitrichaceae</taxon>
        <taxon>Candidatus Vecturithrix</taxon>
    </lineage>
</organism>
<evidence type="ECO:0000313" key="4">
    <source>
        <dbReference type="EMBL" id="GAK57087.1"/>
    </source>
</evidence>
<keyword evidence="5" id="KW-1185">Reference proteome</keyword>
<keyword evidence="2" id="KW-0812">Transmembrane</keyword>
<sequence length="224" mass="26155">MTLVLLNKFLKRLIDLVISLIMIILLCPFFLIVAFLIWCYEGRPIFHKSLRYIKPDKQIRVYKFRTMVRNSGDPQYQLVEKYMREGFMDIPLDSPVYTPIGRILERTQLVETLQFFNVFLGQMSIVGNRPLPELNMRYLCQKVGWQQRLASPAGMTGISQVVGKYDLTPDERLHLESLYSRVYNEGHILICDLYILYRTAILILTGRGLPVKDAERFLIKCLSV</sequence>
<comment type="similarity">
    <text evidence="1">Belongs to the bacterial sugar transferase family.</text>
</comment>
<dbReference type="EMBL" id="DF820465">
    <property type="protein sequence ID" value="GAK57087.1"/>
    <property type="molecule type" value="Genomic_DNA"/>
</dbReference>
<keyword evidence="2" id="KW-1133">Transmembrane helix</keyword>
<dbReference type="Pfam" id="PF02397">
    <property type="entry name" value="Bac_transf"/>
    <property type="match status" value="1"/>
</dbReference>
<reference evidence="4" key="1">
    <citation type="journal article" date="2015" name="PeerJ">
        <title>First genomic representation of candidate bacterial phylum KSB3 points to enhanced environmental sensing as a trigger of wastewater bulking.</title>
        <authorList>
            <person name="Sekiguchi Y."/>
            <person name="Ohashi A."/>
            <person name="Parks D.H."/>
            <person name="Yamauchi T."/>
            <person name="Tyson G.W."/>
            <person name="Hugenholtz P."/>
        </authorList>
    </citation>
    <scope>NUCLEOTIDE SEQUENCE [LARGE SCALE GENOMIC DNA]</scope>
</reference>
<dbReference type="PANTHER" id="PTHR30576:SF0">
    <property type="entry name" value="UNDECAPRENYL-PHOSPHATE N-ACETYLGALACTOSAMINYL 1-PHOSPHATE TRANSFERASE-RELATED"/>
    <property type="match status" value="1"/>
</dbReference>
<dbReference type="Proteomes" id="UP000030661">
    <property type="component" value="Unassembled WGS sequence"/>
</dbReference>